<comment type="caution">
    <text evidence="1">The sequence shown here is derived from an EMBL/GenBank/DDBJ whole genome shotgun (WGS) entry which is preliminary data.</text>
</comment>
<dbReference type="EMBL" id="JADZSC010000002">
    <property type="protein sequence ID" value="MBH0230904.1"/>
    <property type="molecule type" value="Genomic_DNA"/>
</dbReference>
<reference evidence="1 2" key="1">
    <citation type="journal article" date="2005" name="Int. J. Syst. Evol. Microbiol.">
        <title>Halobacillus yeomjeoni sp. nov., isolated from a marine solar saltern in Korea.</title>
        <authorList>
            <person name="Yoon J.H."/>
            <person name="Kang S.J."/>
            <person name="Lee C.H."/>
            <person name="Oh H.W."/>
            <person name="Oh T.K."/>
        </authorList>
    </citation>
    <scope>NUCLEOTIDE SEQUENCE [LARGE SCALE GENOMIC DNA]</scope>
    <source>
        <strain evidence="1 2">KCTC 3957</strain>
    </source>
</reference>
<accession>A0A931HWV5</accession>
<organism evidence="1 2">
    <name type="scientific">Halobacillus yeomjeoni</name>
    <dbReference type="NCBI Taxonomy" id="311194"/>
    <lineage>
        <taxon>Bacteria</taxon>
        <taxon>Bacillati</taxon>
        <taxon>Bacillota</taxon>
        <taxon>Bacilli</taxon>
        <taxon>Bacillales</taxon>
        <taxon>Bacillaceae</taxon>
        <taxon>Halobacillus</taxon>
    </lineage>
</organism>
<name>A0A931HWV5_9BACI</name>
<keyword evidence="2" id="KW-1185">Reference proteome</keyword>
<proteinExistence type="predicted"/>
<gene>
    <name evidence="1" type="ORF">H0267_11810</name>
</gene>
<dbReference type="Proteomes" id="UP000614490">
    <property type="component" value="Unassembled WGS sequence"/>
</dbReference>
<evidence type="ECO:0000313" key="1">
    <source>
        <dbReference type="EMBL" id="MBH0230904.1"/>
    </source>
</evidence>
<protein>
    <submittedName>
        <fullName evidence="1">Uncharacterized protein</fullName>
    </submittedName>
</protein>
<sequence>MMWLLLTIPVSLIALAVYFERRGRRQAERDHLTMKDHQVLQEDYITHGAGNQSTKPEHL</sequence>
<dbReference type="RefSeq" id="WP_197317506.1">
    <property type="nucleotide sequence ID" value="NZ_JADZSC010000002.1"/>
</dbReference>
<dbReference type="AlphaFoldDB" id="A0A931HWV5"/>
<evidence type="ECO:0000313" key="2">
    <source>
        <dbReference type="Proteomes" id="UP000614490"/>
    </source>
</evidence>